<dbReference type="EMBL" id="AP028917">
    <property type="protein sequence ID" value="BES98458.1"/>
    <property type="molecule type" value="Genomic_DNA"/>
</dbReference>
<feature type="transmembrane region" description="Helical" evidence="7">
    <location>
        <begin position="131"/>
        <end position="151"/>
    </location>
</feature>
<dbReference type="Pfam" id="PF01490">
    <property type="entry name" value="Aa_trans"/>
    <property type="match status" value="1"/>
</dbReference>
<keyword evidence="2" id="KW-0813">Transport</keyword>
<keyword evidence="5 7" id="KW-0472">Membrane</keyword>
<comment type="subcellular location">
    <subcellularLocation>
        <location evidence="1">Membrane</location>
    </subcellularLocation>
</comment>
<dbReference type="Gene3D" id="1.20.1740.10">
    <property type="entry name" value="Amino acid/polyamine transporter I"/>
    <property type="match status" value="1"/>
</dbReference>
<accession>A0ABN7B213</accession>
<gene>
    <name evidence="9" type="ORF">NTJ_11274</name>
</gene>
<feature type="transmembrane region" description="Helical" evidence="7">
    <location>
        <begin position="267"/>
        <end position="290"/>
    </location>
</feature>
<feature type="transmembrane region" description="Helical" evidence="7">
    <location>
        <begin position="350"/>
        <end position="367"/>
    </location>
</feature>
<feature type="transmembrane region" description="Helical" evidence="7">
    <location>
        <begin position="163"/>
        <end position="182"/>
    </location>
</feature>
<evidence type="ECO:0000313" key="9">
    <source>
        <dbReference type="EMBL" id="BES98458.1"/>
    </source>
</evidence>
<evidence type="ECO:0000256" key="7">
    <source>
        <dbReference type="SAM" id="Phobius"/>
    </source>
</evidence>
<dbReference type="PANTHER" id="PTHR48017">
    <property type="entry name" value="OS05G0424000 PROTEIN-RELATED"/>
    <property type="match status" value="1"/>
</dbReference>
<evidence type="ECO:0000256" key="3">
    <source>
        <dbReference type="ARBA" id="ARBA00022692"/>
    </source>
</evidence>
<evidence type="ECO:0000256" key="4">
    <source>
        <dbReference type="ARBA" id="ARBA00022989"/>
    </source>
</evidence>
<evidence type="ECO:0000256" key="2">
    <source>
        <dbReference type="ARBA" id="ARBA00022448"/>
    </source>
</evidence>
<dbReference type="InterPro" id="IPR013057">
    <property type="entry name" value="AA_transpt_TM"/>
</dbReference>
<feature type="transmembrane region" description="Helical" evidence="7">
    <location>
        <begin position="235"/>
        <end position="255"/>
    </location>
</feature>
<keyword evidence="10" id="KW-1185">Reference proteome</keyword>
<feature type="transmembrane region" description="Helical" evidence="7">
    <location>
        <begin position="416"/>
        <end position="437"/>
    </location>
</feature>
<feature type="transmembrane region" description="Helical" evidence="7">
    <location>
        <begin position="73"/>
        <end position="90"/>
    </location>
</feature>
<feature type="transmembrane region" description="Helical" evidence="7">
    <location>
        <begin position="45"/>
        <end position="67"/>
    </location>
</feature>
<dbReference type="Proteomes" id="UP001307889">
    <property type="component" value="Chromosome 9"/>
</dbReference>
<evidence type="ECO:0000256" key="1">
    <source>
        <dbReference type="ARBA" id="ARBA00004370"/>
    </source>
</evidence>
<feature type="compositionally biased region" description="Polar residues" evidence="6">
    <location>
        <begin position="1"/>
        <end position="17"/>
    </location>
</feature>
<organism evidence="9 10">
    <name type="scientific">Nesidiocoris tenuis</name>
    <dbReference type="NCBI Taxonomy" id="355587"/>
    <lineage>
        <taxon>Eukaryota</taxon>
        <taxon>Metazoa</taxon>
        <taxon>Ecdysozoa</taxon>
        <taxon>Arthropoda</taxon>
        <taxon>Hexapoda</taxon>
        <taxon>Insecta</taxon>
        <taxon>Pterygota</taxon>
        <taxon>Neoptera</taxon>
        <taxon>Paraneoptera</taxon>
        <taxon>Hemiptera</taxon>
        <taxon>Heteroptera</taxon>
        <taxon>Panheteroptera</taxon>
        <taxon>Cimicomorpha</taxon>
        <taxon>Miridae</taxon>
        <taxon>Dicyphina</taxon>
        <taxon>Nesidiocoris</taxon>
    </lineage>
</organism>
<keyword evidence="4 7" id="KW-1133">Transmembrane helix</keyword>
<evidence type="ECO:0000256" key="6">
    <source>
        <dbReference type="SAM" id="MobiDB-lite"/>
    </source>
</evidence>
<name>A0ABN7B213_9HEMI</name>
<evidence type="ECO:0000313" key="10">
    <source>
        <dbReference type="Proteomes" id="UP001307889"/>
    </source>
</evidence>
<feature type="transmembrane region" description="Helical" evidence="7">
    <location>
        <begin position="310"/>
        <end position="329"/>
    </location>
</feature>
<sequence>MSQKMKNYQSTVRTSWGVSEDPGPSDETNMSTPGIAKGPLAEHGLGIFTAAIFIVGEMAGSGVLALPRAVVDSGWIGLGLVIFFCVNSCYGGTRLGLCWEIIEERYPEHRGQTRNPYPMIAQYALGKWGRMLVTVCVQITLFGAGVVYLLLASQIVQDLLKNIAPKITFCMWFLIFAALISLPMWLGSPKDFRLVGFLAVMTTALSCIFIFAQIVKEGVHNPYVVPHRNKNWMDFFLSFGVILFSFGGASTFPTIQNDMADRSKFKTSVYIAFAVILVLYLPIAFASYFVFGDYTDPNIILSLGDGPNVICANVFMAVHLIMAFLIIVNPVCQDIENIFNVPHEFGIWRCVVRTVLVLLMVVVGESIPQFSKILALVGGSTITLLTFILPNYMYMALCDQESPAWTKRQIPVHMRVYMWEMILIGVVGGVAATYTAMHAIFSSHLSTPCYIW</sequence>
<reference evidence="9 10" key="1">
    <citation type="submission" date="2023-09" db="EMBL/GenBank/DDBJ databases">
        <title>Nesidiocoris tenuis whole genome shotgun sequence.</title>
        <authorList>
            <person name="Shibata T."/>
            <person name="Shimoda M."/>
            <person name="Kobayashi T."/>
            <person name="Uehara T."/>
        </authorList>
    </citation>
    <scope>NUCLEOTIDE SEQUENCE [LARGE SCALE GENOMIC DNA]</scope>
    <source>
        <strain evidence="9 10">Japan</strain>
    </source>
</reference>
<feature type="region of interest" description="Disordered" evidence="6">
    <location>
        <begin position="1"/>
        <end position="34"/>
    </location>
</feature>
<feature type="transmembrane region" description="Helical" evidence="7">
    <location>
        <begin position="373"/>
        <end position="395"/>
    </location>
</feature>
<feature type="domain" description="Amino acid transporter transmembrane" evidence="8">
    <location>
        <begin position="45"/>
        <end position="434"/>
    </location>
</feature>
<feature type="transmembrane region" description="Helical" evidence="7">
    <location>
        <begin position="194"/>
        <end position="215"/>
    </location>
</feature>
<proteinExistence type="predicted"/>
<protein>
    <submittedName>
        <fullName evidence="9">Amino acid transporter</fullName>
    </submittedName>
</protein>
<evidence type="ECO:0000256" key="5">
    <source>
        <dbReference type="ARBA" id="ARBA00023136"/>
    </source>
</evidence>
<evidence type="ECO:0000259" key="8">
    <source>
        <dbReference type="Pfam" id="PF01490"/>
    </source>
</evidence>
<keyword evidence="3 7" id="KW-0812">Transmembrane</keyword>